<dbReference type="SUPFAM" id="SSF52540">
    <property type="entry name" value="P-loop containing nucleoside triphosphate hydrolases"/>
    <property type="match status" value="1"/>
</dbReference>
<evidence type="ECO:0000256" key="4">
    <source>
        <dbReference type="ARBA" id="ARBA00022741"/>
    </source>
</evidence>
<dbReference type="SUPFAM" id="SSF52058">
    <property type="entry name" value="L domain-like"/>
    <property type="match status" value="1"/>
</dbReference>
<feature type="domain" description="Disease resistance protein winged helix" evidence="9">
    <location>
        <begin position="421"/>
        <end position="492"/>
    </location>
</feature>
<dbReference type="Gene3D" id="3.80.10.10">
    <property type="entry name" value="Ribonuclease Inhibitor"/>
    <property type="match status" value="1"/>
</dbReference>
<reference evidence="11 12" key="1">
    <citation type="submission" date="2024-02" db="EMBL/GenBank/DDBJ databases">
        <title>High-quality chromosome-scale genome assembly of Pensacola bahiagrass (Paspalum notatum Flugge var. saurae).</title>
        <authorList>
            <person name="Vega J.M."/>
            <person name="Podio M."/>
            <person name="Orjuela J."/>
            <person name="Siena L.A."/>
            <person name="Pessino S.C."/>
            <person name="Combes M.C."/>
            <person name="Mariac C."/>
            <person name="Albertini E."/>
            <person name="Pupilli F."/>
            <person name="Ortiz J.P.A."/>
            <person name="Leblanc O."/>
        </authorList>
    </citation>
    <scope>NUCLEOTIDE SEQUENCE [LARGE SCALE GENOMIC DNA]</scope>
    <source>
        <strain evidence="11">R1</strain>
        <tissue evidence="11">Leaf</tissue>
    </source>
</reference>
<evidence type="ECO:0000313" key="12">
    <source>
        <dbReference type="Proteomes" id="UP001341281"/>
    </source>
</evidence>
<dbReference type="GO" id="GO:0043531">
    <property type="term" value="F:ADP binding"/>
    <property type="evidence" value="ECO:0007669"/>
    <property type="project" value="InterPro"/>
</dbReference>
<evidence type="ECO:0000256" key="6">
    <source>
        <dbReference type="ARBA" id="ARBA00023054"/>
    </source>
</evidence>
<dbReference type="InterPro" id="IPR041118">
    <property type="entry name" value="Rx_N"/>
</dbReference>
<dbReference type="Pfam" id="PF18052">
    <property type="entry name" value="Rx_N"/>
    <property type="match status" value="1"/>
</dbReference>
<dbReference type="InterPro" id="IPR058922">
    <property type="entry name" value="WHD_DRP"/>
</dbReference>
<evidence type="ECO:0000259" key="7">
    <source>
        <dbReference type="Pfam" id="PF00931"/>
    </source>
</evidence>
<sequence length="1002" mass="112368">MGRLFLLLEKEYNKHRGLEQETESIQQDLRMMAAAMDDQLYALQGRQQERSAMARLYSEQMLDLSHDIEDCVDRFMHRLRCKQRVGGRGAASSMVHRVAHGLKKFQSRSSFADEIRKLKRRMKEAHQRVIDAVQPSGLLPSGVASSTPCRRFTRNPVGLEKPMEELQLLLDEVDGEPQQLRVISIVGFGGIGKTTLARAVFDSPQAKEKFPCRAWVAATGSSLEIGERIRGILQNIRQQVVPTDAMDLDNSNLETSLKEYLSDKRYLIVIDDIQMDEWRTVNSAFEDSSISSRIILKTTIQSVANMCSHGNGYVYRMDTLGEEDSKKIAFPGIKSPDLEHGSAALLGKCGGLPLALVSVSDYLISSAEPTGELCAKLCRNLGPHLKEKHGHESFSDLRRVLLDNYDSLSGYALSCFLYLGVFPSDRPIRRKVVTRRWLAEGYARSESLRCEQDVAEENFNRLMDWNIIRPIDTRNNSQVKTCKTHGIMHEFVLHKSLSQRFITTLSPDHPRADVNASNARHLSVHDGKLIESEASDDDLSHVRSLTVFGDAGGAMSYLRMCKLLRVLDLQECSDLKDQDLKHICKLCHLKYLSLGGTIHELPRCIDGMHCLETLDLRRTKIRSLPIETLLLPHLTHLFGKLMLDKDDLKNVSKMKKAEKFFSGKKSNLQTLAGFVIDDSKGFLQLISGMGKLRKVKICCKRSANGSSYISDLSKVIQKWTKVPMDKSDGRSCSLSLESEEHSENFLSSLNLEPCSEGFKYDLSSLKLHGKLLRLPPFVTLLSNLTDLCISSATLTLNLLSALANLSKLVYLKLVADKIEDFEVKQEAFPSLRRLCFVLHTLASALPTFEQGALPNLVSIQLLCRGLVGLSGIDIRHFERLKEITIAADANAQTRQEWENAAKGHPNRPRVMLVKTGKPIETEELELGPCDMREKRKRCLAQSSVDDGLDSSLKKMRLSESSSWTHQAIVHKVMGTTTMASSSIPITLHADESGSWMQQPSHP</sequence>
<dbReference type="Pfam" id="PF23598">
    <property type="entry name" value="LRR_14"/>
    <property type="match status" value="1"/>
</dbReference>
<evidence type="ECO:0000259" key="8">
    <source>
        <dbReference type="Pfam" id="PF18052"/>
    </source>
</evidence>
<evidence type="ECO:0000259" key="9">
    <source>
        <dbReference type="Pfam" id="PF23559"/>
    </source>
</evidence>
<dbReference type="PANTHER" id="PTHR23155">
    <property type="entry name" value="DISEASE RESISTANCE PROTEIN RP"/>
    <property type="match status" value="1"/>
</dbReference>
<dbReference type="InterPro" id="IPR044974">
    <property type="entry name" value="Disease_R_plants"/>
</dbReference>
<comment type="similarity">
    <text evidence="1">Belongs to the disease resistance NB-LRR family.</text>
</comment>
<dbReference type="Gene3D" id="3.40.50.300">
    <property type="entry name" value="P-loop containing nucleotide triphosphate hydrolases"/>
    <property type="match status" value="1"/>
</dbReference>
<dbReference type="Gene3D" id="1.20.5.4130">
    <property type="match status" value="1"/>
</dbReference>
<evidence type="ECO:0000256" key="2">
    <source>
        <dbReference type="ARBA" id="ARBA00022614"/>
    </source>
</evidence>
<evidence type="ECO:0000256" key="5">
    <source>
        <dbReference type="ARBA" id="ARBA00022821"/>
    </source>
</evidence>
<dbReference type="Pfam" id="PF00931">
    <property type="entry name" value="NB-ARC"/>
    <property type="match status" value="1"/>
</dbReference>
<accession>A0AAQ3T3A3</accession>
<keyword evidence="12" id="KW-1185">Reference proteome</keyword>
<dbReference type="PANTHER" id="PTHR23155:SF983">
    <property type="entry name" value="NB-ARC DOMAIN CONTAINING PROTEIN, EXPRESSED"/>
    <property type="match status" value="1"/>
</dbReference>
<evidence type="ECO:0000256" key="3">
    <source>
        <dbReference type="ARBA" id="ARBA00022737"/>
    </source>
</evidence>
<evidence type="ECO:0000256" key="1">
    <source>
        <dbReference type="ARBA" id="ARBA00008894"/>
    </source>
</evidence>
<evidence type="ECO:0000259" key="10">
    <source>
        <dbReference type="Pfam" id="PF23598"/>
    </source>
</evidence>
<feature type="domain" description="NB-ARC" evidence="7">
    <location>
        <begin position="160"/>
        <end position="327"/>
    </location>
</feature>
<feature type="domain" description="Disease resistance R13L4/SHOC-2-like LRR" evidence="10">
    <location>
        <begin position="541"/>
        <end position="909"/>
    </location>
</feature>
<dbReference type="EMBL" id="CP144747">
    <property type="protein sequence ID" value="WVZ64472.1"/>
    <property type="molecule type" value="Genomic_DNA"/>
</dbReference>
<keyword evidence="3" id="KW-0677">Repeat</keyword>
<dbReference type="PRINTS" id="PR00364">
    <property type="entry name" value="DISEASERSIST"/>
</dbReference>
<dbReference type="InterPro" id="IPR036388">
    <property type="entry name" value="WH-like_DNA-bd_sf"/>
</dbReference>
<proteinExistence type="inferred from homology"/>
<keyword evidence="2" id="KW-0433">Leucine-rich repeat</keyword>
<dbReference type="GO" id="GO:0098542">
    <property type="term" value="P:defense response to other organism"/>
    <property type="evidence" value="ECO:0007669"/>
    <property type="project" value="TreeGrafter"/>
</dbReference>
<keyword evidence="5" id="KW-0611">Plant defense</keyword>
<dbReference type="InterPro" id="IPR002182">
    <property type="entry name" value="NB-ARC"/>
</dbReference>
<gene>
    <name evidence="11" type="ORF">U9M48_013981</name>
</gene>
<name>A0AAQ3T3A3_PASNO</name>
<dbReference type="InterPro" id="IPR032675">
    <property type="entry name" value="LRR_dom_sf"/>
</dbReference>
<dbReference type="Proteomes" id="UP001341281">
    <property type="component" value="Chromosome 03"/>
</dbReference>
<dbReference type="InterPro" id="IPR055414">
    <property type="entry name" value="LRR_R13L4/SHOC2-like"/>
</dbReference>
<dbReference type="Pfam" id="PF23559">
    <property type="entry name" value="WHD_DRP"/>
    <property type="match status" value="1"/>
</dbReference>
<dbReference type="AlphaFoldDB" id="A0AAQ3T3A3"/>
<keyword evidence="4" id="KW-0547">Nucleotide-binding</keyword>
<protein>
    <submittedName>
        <fullName evidence="11">Uncharacterized protein</fullName>
    </submittedName>
</protein>
<organism evidence="11 12">
    <name type="scientific">Paspalum notatum var. saurae</name>
    <dbReference type="NCBI Taxonomy" id="547442"/>
    <lineage>
        <taxon>Eukaryota</taxon>
        <taxon>Viridiplantae</taxon>
        <taxon>Streptophyta</taxon>
        <taxon>Embryophyta</taxon>
        <taxon>Tracheophyta</taxon>
        <taxon>Spermatophyta</taxon>
        <taxon>Magnoliopsida</taxon>
        <taxon>Liliopsida</taxon>
        <taxon>Poales</taxon>
        <taxon>Poaceae</taxon>
        <taxon>PACMAD clade</taxon>
        <taxon>Panicoideae</taxon>
        <taxon>Andropogonodae</taxon>
        <taxon>Paspaleae</taxon>
        <taxon>Paspalinae</taxon>
        <taxon>Paspalum</taxon>
    </lineage>
</organism>
<evidence type="ECO:0000313" key="11">
    <source>
        <dbReference type="EMBL" id="WVZ64472.1"/>
    </source>
</evidence>
<dbReference type="Gene3D" id="1.10.10.10">
    <property type="entry name" value="Winged helix-like DNA-binding domain superfamily/Winged helix DNA-binding domain"/>
    <property type="match status" value="1"/>
</dbReference>
<dbReference type="InterPro" id="IPR027417">
    <property type="entry name" value="P-loop_NTPase"/>
</dbReference>
<feature type="domain" description="Disease resistance N-terminal" evidence="8">
    <location>
        <begin position="2"/>
        <end position="84"/>
    </location>
</feature>
<keyword evidence="6" id="KW-0175">Coiled coil</keyword>